<feature type="transmembrane region" description="Helical" evidence="4">
    <location>
        <begin position="93"/>
        <end position="114"/>
    </location>
</feature>
<feature type="compositionally biased region" description="Basic residues" evidence="3">
    <location>
        <begin position="162"/>
        <end position="181"/>
    </location>
</feature>
<dbReference type="InterPro" id="IPR036869">
    <property type="entry name" value="J_dom_sf"/>
</dbReference>
<evidence type="ECO:0000256" key="2">
    <source>
        <dbReference type="ARBA" id="ARBA00022990"/>
    </source>
</evidence>
<keyword evidence="8" id="KW-1185">Reference proteome</keyword>
<keyword evidence="4" id="KW-1133">Transmembrane helix</keyword>
<dbReference type="GeneID" id="41702061"/>
<dbReference type="SUPFAM" id="SSF46565">
    <property type="entry name" value="Chaperone J-domain"/>
    <property type="match status" value="1"/>
</dbReference>
<dbReference type="EMBL" id="MG701354">
    <property type="protein sequence ID" value="AWD33782.1"/>
    <property type="molecule type" value="Genomic_DNA"/>
</dbReference>
<dbReference type="EMBL" id="MG701353">
    <property type="protein sequence ID" value="AWD33771.1"/>
    <property type="molecule type" value="Genomic_DNA"/>
</dbReference>
<protein>
    <submittedName>
        <fullName evidence="6">181T protein</fullName>
    </submittedName>
</protein>
<evidence type="ECO:0000259" key="5">
    <source>
        <dbReference type="SMART" id="SM00271"/>
    </source>
</evidence>
<accession>A0A2S1CJQ6</accession>
<feature type="domain" description="J" evidence="5">
    <location>
        <begin position="11"/>
        <end position="67"/>
    </location>
</feature>
<evidence type="ECO:0000256" key="3">
    <source>
        <dbReference type="SAM" id="MobiDB-lite"/>
    </source>
</evidence>
<evidence type="ECO:0000313" key="8">
    <source>
        <dbReference type="Proteomes" id="UP000290440"/>
    </source>
</evidence>
<dbReference type="Gene3D" id="1.10.287.110">
    <property type="entry name" value="DnaJ domain"/>
    <property type="match status" value="1"/>
</dbReference>
<proteinExistence type="predicted"/>
<evidence type="ECO:0000313" key="7">
    <source>
        <dbReference type="EMBL" id="AWD33782.1"/>
    </source>
</evidence>
<dbReference type="RefSeq" id="YP_009553614.1">
    <property type="nucleotide sequence ID" value="NC_040822.1"/>
</dbReference>
<sequence length="181" mass="20964">MDHILTREESKRLMELLNLPMTEYGNFPLMRRAFLKACKILHPDKGGNAEQAQELISLYRKLEESLPSLNPQESFTTDQKKQEQETQGLGCMLLLRMLYSLVWAGIYLLCLLLLDGNNSQFTLWLLEYLVWKILMRGNPNPAPASSKEEKGNPPMTLPPAPKPRHRKSQLSKKKKKSRRTW</sequence>
<dbReference type="SMART" id="SM00271">
    <property type="entry name" value="DnaJ"/>
    <property type="match status" value="1"/>
</dbReference>
<gene>
    <name evidence="6" type="primary">181T</name>
</gene>
<organism evidence="6 8">
    <name type="scientific">Panthera leo polyomavirus 1</name>
    <dbReference type="NCBI Taxonomy" id="2170405"/>
    <lineage>
        <taxon>Viruses</taxon>
        <taxon>Monodnaviria</taxon>
        <taxon>Shotokuvirae</taxon>
        <taxon>Cossaviricota</taxon>
        <taxon>Papovaviricetes</taxon>
        <taxon>Sepolyvirales</taxon>
        <taxon>Polyomaviridae</taxon>
        <taxon>Betapolyomavirus</taxon>
        <taxon>Betapolyomavirus pantherae</taxon>
    </lineage>
</organism>
<keyword evidence="2" id="KW-0007">Acetylation</keyword>
<evidence type="ECO:0000256" key="1">
    <source>
        <dbReference type="ARBA" id="ARBA00022518"/>
    </source>
</evidence>
<dbReference type="Proteomes" id="UP000290440">
    <property type="component" value="Segment"/>
</dbReference>
<dbReference type="KEGG" id="vg:41702071"/>
<keyword evidence="4" id="KW-0812">Transmembrane</keyword>
<evidence type="ECO:0000256" key="4">
    <source>
        <dbReference type="SAM" id="Phobius"/>
    </source>
</evidence>
<reference evidence="6 8" key="1">
    <citation type="submission" date="2017-12" db="EMBL/GenBank/DDBJ databases">
        <title>Identification of novel polyomaviruses in members of multiple mammalian orders.</title>
        <authorList>
            <person name="Ehlers B."/>
            <person name="Walter C."/>
            <person name="Liebmann S."/>
            <person name="Richter D."/>
            <person name="Ulrich R.G."/>
            <person name="Leendertz F.H."/>
            <person name="Calvignac-Spencer S."/>
        </authorList>
    </citation>
    <scope>NUCLEOTIDE SEQUENCE [LARGE SCALE GENOMIC DNA]</scope>
    <source>
        <strain evidence="6">3884</strain>
        <strain evidence="7">3887</strain>
    </source>
</reference>
<keyword evidence="4" id="KW-0472">Membrane</keyword>
<evidence type="ECO:0000313" key="6">
    <source>
        <dbReference type="EMBL" id="AWD33771.1"/>
    </source>
</evidence>
<feature type="region of interest" description="Disordered" evidence="3">
    <location>
        <begin position="140"/>
        <end position="181"/>
    </location>
</feature>
<name>A0A2S1CJQ6_9POLY</name>
<keyword evidence="1" id="KW-0244">Early protein</keyword>
<dbReference type="InterPro" id="IPR001623">
    <property type="entry name" value="DnaJ_domain"/>
</dbReference>